<organism evidence="1 2">
    <name type="scientific">Rodentibacter mrazii</name>
    <dbReference type="NCBI Taxonomy" id="1908257"/>
    <lineage>
        <taxon>Bacteria</taxon>
        <taxon>Pseudomonadati</taxon>
        <taxon>Pseudomonadota</taxon>
        <taxon>Gammaproteobacteria</taxon>
        <taxon>Pasteurellales</taxon>
        <taxon>Pasteurellaceae</taxon>
        <taxon>Rodentibacter</taxon>
    </lineage>
</organism>
<sequence length="72" mass="7865">MSNINSFRSLSIDTIDEINKLTEQAKSLIQIVLNDGNDLSSGFLSSQQVITGTLWTALDLVSQIDNHISTAK</sequence>
<name>A0A1V3IGS6_9PAST</name>
<comment type="caution">
    <text evidence="1">The sequence shown here is derived from an EMBL/GenBank/DDBJ whole genome shotgun (WGS) entry which is preliminary data.</text>
</comment>
<dbReference type="EMBL" id="MLHG01000029">
    <property type="protein sequence ID" value="OOF39978.1"/>
    <property type="molecule type" value="Genomic_DNA"/>
</dbReference>
<proteinExistence type="predicted"/>
<gene>
    <name evidence="1" type="ORF">BKK47_05440</name>
</gene>
<dbReference type="STRING" id="1908257.BKK47_05440"/>
<evidence type="ECO:0000313" key="2">
    <source>
        <dbReference type="Proteomes" id="UP000189426"/>
    </source>
</evidence>
<dbReference type="RefSeq" id="WP_077493906.1">
    <property type="nucleotide sequence ID" value="NZ_MLHG01000029.1"/>
</dbReference>
<protein>
    <submittedName>
        <fullName evidence="1">Uncharacterized protein</fullName>
    </submittedName>
</protein>
<evidence type="ECO:0000313" key="1">
    <source>
        <dbReference type="EMBL" id="OOF39978.1"/>
    </source>
</evidence>
<reference evidence="1 2" key="1">
    <citation type="submission" date="2016-10" db="EMBL/GenBank/DDBJ databases">
        <title>Rodentibacter gen. nov. and new species.</title>
        <authorList>
            <person name="Christensen H."/>
        </authorList>
    </citation>
    <scope>NUCLEOTIDE SEQUENCE [LARGE SCALE GENOMIC DNA]</scope>
    <source>
        <strain evidence="1 2">Ppn418</strain>
    </source>
</reference>
<dbReference type="AlphaFoldDB" id="A0A1V3IGS6"/>
<dbReference type="Proteomes" id="UP000189426">
    <property type="component" value="Unassembled WGS sequence"/>
</dbReference>
<accession>A0A1V3IGS6</accession>
<keyword evidence="2" id="KW-1185">Reference proteome</keyword>